<proteinExistence type="predicted"/>
<dbReference type="AlphaFoldDB" id="A0A0P1A3Z9"/>
<evidence type="ECO:0000313" key="2">
    <source>
        <dbReference type="Proteomes" id="UP000054928"/>
    </source>
</evidence>
<dbReference type="GeneID" id="36408954"/>
<organism evidence="1 2">
    <name type="scientific">Plasmopara halstedii</name>
    <name type="common">Downy mildew of sunflower</name>
    <dbReference type="NCBI Taxonomy" id="4781"/>
    <lineage>
        <taxon>Eukaryota</taxon>
        <taxon>Sar</taxon>
        <taxon>Stramenopiles</taxon>
        <taxon>Oomycota</taxon>
        <taxon>Peronosporomycetes</taxon>
        <taxon>Peronosporales</taxon>
        <taxon>Peronosporaceae</taxon>
        <taxon>Plasmopara</taxon>
    </lineage>
</organism>
<dbReference type="Proteomes" id="UP000054928">
    <property type="component" value="Unassembled WGS sequence"/>
</dbReference>
<protein>
    <submittedName>
        <fullName evidence="1">Uncharacterized protein</fullName>
    </submittedName>
</protein>
<dbReference type="RefSeq" id="XP_024571512.1">
    <property type="nucleotide sequence ID" value="XM_024728802.1"/>
</dbReference>
<evidence type="ECO:0000313" key="1">
    <source>
        <dbReference type="EMBL" id="CEG35143.1"/>
    </source>
</evidence>
<sequence length="73" mass="8072">MMQSLNLAAKLESFDILEPIQGQVRRDWGVDQIVGLGPPITATDYNFALNMDTSTQAASTKSINTILWRSICD</sequence>
<accession>A0A0P1A3Z9</accession>
<dbReference type="EMBL" id="CCYD01000007">
    <property type="protein sequence ID" value="CEG35143.1"/>
    <property type="molecule type" value="Genomic_DNA"/>
</dbReference>
<reference evidence="2" key="1">
    <citation type="submission" date="2014-09" db="EMBL/GenBank/DDBJ databases">
        <authorList>
            <person name="Sharma Rahul"/>
            <person name="Thines Marco"/>
        </authorList>
    </citation>
    <scope>NUCLEOTIDE SEQUENCE [LARGE SCALE GENOMIC DNA]</scope>
</reference>
<keyword evidence="2" id="KW-1185">Reference proteome</keyword>
<name>A0A0P1A3Z9_PLAHL</name>